<reference evidence="3 4" key="1">
    <citation type="submission" date="2018-06" db="EMBL/GenBank/DDBJ databases">
        <title>Complete Genomes of Monosporascus.</title>
        <authorList>
            <person name="Robinson A.J."/>
            <person name="Natvig D.O."/>
        </authorList>
    </citation>
    <scope>NUCLEOTIDE SEQUENCE [LARGE SCALE GENOMIC DNA]</scope>
    <source>
        <strain evidence="3 4">CBS 609.92</strain>
    </source>
</reference>
<sequence>MPDKRPRRKSGLGPVEIGFFLYILMVVLDIGMLIVAVMAYKGAQSSDDRKVIKETFITFPTAGHHIQRTEIALASLGIIAHPFLMTRYAMRDSLSGAGMKVFLLKWPLPWHVVNLAAWAVLAAFQAPYVPLLGRDLLPECVYYGSELSQCGCVTASWIFAMLYGVFHLTFALLVLETLGRLRRDAREEEDRAGNRAAHKAAEEKRKQESRLAKAV</sequence>
<dbReference type="EMBL" id="QJNS01000698">
    <property type="protein sequence ID" value="RYO75702.1"/>
    <property type="molecule type" value="Genomic_DNA"/>
</dbReference>
<feature type="transmembrane region" description="Helical" evidence="2">
    <location>
        <begin position="71"/>
        <end position="90"/>
    </location>
</feature>
<comment type="caution">
    <text evidence="3">The sequence shown here is derived from an EMBL/GenBank/DDBJ whole genome shotgun (WGS) entry which is preliminary data.</text>
</comment>
<protein>
    <submittedName>
        <fullName evidence="3">Uncharacterized protein</fullName>
    </submittedName>
</protein>
<feature type="transmembrane region" description="Helical" evidence="2">
    <location>
        <begin position="20"/>
        <end position="40"/>
    </location>
</feature>
<accession>A0ABY0GST8</accession>
<keyword evidence="4" id="KW-1185">Reference proteome</keyword>
<dbReference type="Proteomes" id="UP000294003">
    <property type="component" value="Unassembled WGS sequence"/>
</dbReference>
<evidence type="ECO:0000256" key="1">
    <source>
        <dbReference type="SAM" id="MobiDB-lite"/>
    </source>
</evidence>
<evidence type="ECO:0000313" key="4">
    <source>
        <dbReference type="Proteomes" id="UP000294003"/>
    </source>
</evidence>
<evidence type="ECO:0000256" key="2">
    <source>
        <dbReference type="SAM" id="Phobius"/>
    </source>
</evidence>
<evidence type="ECO:0000313" key="3">
    <source>
        <dbReference type="EMBL" id="RYO75702.1"/>
    </source>
</evidence>
<feature type="transmembrane region" description="Helical" evidence="2">
    <location>
        <begin position="111"/>
        <end position="133"/>
    </location>
</feature>
<organism evidence="3 4">
    <name type="scientific">Monosporascus cannonballus</name>
    <dbReference type="NCBI Taxonomy" id="155416"/>
    <lineage>
        <taxon>Eukaryota</taxon>
        <taxon>Fungi</taxon>
        <taxon>Dikarya</taxon>
        <taxon>Ascomycota</taxon>
        <taxon>Pezizomycotina</taxon>
        <taxon>Sordariomycetes</taxon>
        <taxon>Xylariomycetidae</taxon>
        <taxon>Xylariales</taxon>
        <taxon>Xylariales incertae sedis</taxon>
        <taxon>Monosporascus</taxon>
    </lineage>
</organism>
<keyword evidence="2" id="KW-0812">Transmembrane</keyword>
<feature type="transmembrane region" description="Helical" evidence="2">
    <location>
        <begin position="153"/>
        <end position="175"/>
    </location>
</feature>
<feature type="region of interest" description="Disordered" evidence="1">
    <location>
        <begin position="187"/>
        <end position="215"/>
    </location>
</feature>
<gene>
    <name evidence="3" type="ORF">DL762_009892</name>
</gene>
<keyword evidence="2" id="KW-0472">Membrane</keyword>
<keyword evidence="2" id="KW-1133">Transmembrane helix</keyword>
<name>A0ABY0GST8_9PEZI</name>
<proteinExistence type="predicted"/>